<dbReference type="EMBL" id="LTBM01000023">
    <property type="protein sequence ID" value="KXT29033.1"/>
    <property type="molecule type" value="Genomic_DNA"/>
</dbReference>
<gene>
    <name evidence="1" type="ORF">AXA84_0447</name>
</gene>
<evidence type="ECO:0000313" key="1">
    <source>
        <dbReference type="EMBL" id="KXT29033.1"/>
    </source>
</evidence>
<dbReference type="PATRIC" id="fig|203274.3.peg.296"/>
<evidence type="ECO:0000313" key="2">
    <source>
        <dbReference type="Proteomes" id="UP000070069"/>
    </source>
</evidence>
<reference evidence="1 2" key="1">
    <citation type="submission" date="2016-02" db="EMBL/GenBank/DDBJ databases">
        <title>A draft genome sequence of Candidatus Phytoplasma oryzae strain Mbita1, the causative agent of Napier Grass stunt disease in Kenya.</title>
        <authorList>
            <person name="Fischer A."/>
            <person name="Santa-Cruz I."/>
            <person name="Wambua L."/>
            <person name="Olds C."/>
            <person name="Midega C."/>
            <person name="Dickinson M."/>
            <person name="Kawicha P."/>
            <person name="Khan Z."/>
            <person name="Masiga D."/>
            <person name="Jores J."/>
            <person name="Bernd S."/>
        </authorList>
    </citation>
    <scope>NUCLEOTIDE SEQUENCE [LARGE SCALE GENOMIC DNA]</scope>
    <source>
        <strain evidence="1">Mbita1</strain>
    </source>
</reference>
<comment type="caution">
    <text evidence="1">The sequence shown here is derived from an EMBL/GenBank/DDBJ whole genome shotgun (WGS) entry which is preliminary data.</text>
</comment>
<dbReference type="AlphaFoldDB" id="A0A139JPX3"/>
<name>A0A139JPX3_9MOLU</name>
<sequence length="39" mass="4399">MVRNIVFATNEIVGGTEYENGSIFLKVFKNFAPLPGRRI</sequence>
<dbReference type="Proteomes" id="UP000070069">
    <property type="component" value="Unassembled WGS sequence"/>
</dbReference>
<organism evidence="1 2">
    <name type="scientific">Candidatus Phytoplasma oryzae</name>
    <dbReference type="NCBI Taxonomy" id="203274"/>
    <lineage>
        <taxon>Bacteria</taxon>
        <taxon>Bacillati</taxon>
        <taxon>Mycoplasmatota</taxon>
        <taxon>Mollicutes</taxon>
        <taxon>Acholeplasmatales</taxon>
        <taxon>Acholeplasmataceae</taxon>
        <taxon>Candidatus Phytoplasma</taxon>
        <taxon>16SrXI (Rice yellow dwarf group)</taxon>
    </lineage>
</organism>
<protein>
    <submittedName>
        <fullName evidence="1">Uncharacterized protein</fullName>
    </submittedName>
</protein>
<accession>A0A139JPX3</accession>
<proteinExistence type="predicted"/>